<feature type="region of interest" description="Disordered" evidence="1">
    <location>
        <begin position="1"/>
        <end position="40"/>
    </location>
</feature>
<name>A0ABN2RDD7_9ACTN</name>
<organism evidence="2 3">
    <name type="scientific">Catenulispora subtropica</name>
    <dbReference type="NCBI Taxonomy" id="450798"/>
    <lineage>
        <taxon>Bacteria</taxon>
        <taxon>Bacillati</taxon>
        <taxon>Actinomycetota</taxon>
        <taxon>Actinomycetes</taxon>
        <taxon>Catenulisporales</taxon>
        <taxon>Catenulisporaceae</taxon>
        <taxon>Catenulispora</taxon>
    </lineage>
</organism>
<dbReference type="Proteomes" id="UP001499854">
    <property type="component" value="Unassembled WGS sequence"/>
</dbReference>
<dbReference type="RefSeq" id="WP_344657320.1">
    <property type="nucleotide sequence ID" value="NZ_BAAAQM010000012.1"/>
</dbReference>
<comment type="caution">
    <text evidence="2">The sequence shown here is derived from an EMBL/GenBank/DDBJ whole genome shotgun (WGS) entry which is preliminary data.</text>
</comment>
<reference evidence="2 3" key="1">
    <citation type="journal article" date="2019" name="Int. J. Syst. Evol. Microbiol.">
        <title>The Global Catalogue of Microorganisms (GCM) 10K type strain sequencing project: providing services to taxonomists for standard genome sequencing and annotation.</title>
        <authorList>
            <consortium name="The Broad Institute Genomics Platform"/>
            <consortium name="The Broad Institute Genome Sequencing Center for Infectious Disease"/>
            <person name="Wu L."/>
            <person name="Ma J."/>
        </authorList>
    </citation>
    <scope>NUCLEOTIDE SEQUENCE [LARGE SCALE GENOMIC DNA]</scope>
    <source>
        <strain evidence="2 3">JCM 16013</strain>
    </source>
</reference>
<accession>A0ABN2RDD7</accession>
<feature type="region of interest" description="Disordered" evidence="1">
    <location>
        <begin position="63"/>
        <end position="85"/>
    </location>
</feature>
<gene>
    <name evidence="2" type="ORF">GCM10009838_27010</name>
</gene>
<evidence type="ECO:0000313" key="2">
    <source>
        <dbReference type="EMBL" id="GAA1967377.1"/>
    </source>
</evidence>
<sequence>MLTVTDCHTPPLISREAGRAAHRSVFAPGSGADAGPATGVGTTRPWPFVEAWLALAVADRVRSAPQSATATEYPLPTEDDGDDTL</sequence>
<keyword evidence="3" id="KW-1185">Reference proteome</keyword>
<proteinExistence type="predicted"/>
<dbReference type="EMBL" id="BAAAQM010000012">
    <property type="protein sequence ID" value="GAA1967377.1"/>
    <property type="molecule type" value="Genomic_DNA"/>
</dbReference>
<protein>
    <submittedName>
        <fullName evidence="2">Uncharacterized protein</fullName>
    </submittedName>
</protein>
<evidence type="ECO:0000256" key="1">
    <source>
        <dbReference type="SAM" id="MobiDB-lite"/>
    </source>
</evidence>
<evidence type="ECO:0000313" key="3">
    <source>
        <dbReference type="Proteomes" id="UP001499854"/>
    </source>
</evidence>